<dbReference type="PANTHER" id="PTHR37754">
    <property type="entry name" value="CALCIUM ION-BINDING PROTEIN"/>
    <property type="match status" value="1"/>
</dbReference>
<organism evidence="1 2">
    <name type="scientific">Cephalotus follicularis</name>
    <name type="common">Albany pitcher plant</name>
    <dbReference type="NCBI Taxonomy" id="3775"/>
    <lineage>
        <taxon>Eukaryota</taxon>
        <taxon>Viridiplantae</taxon>
        <taxon>Streptophyta</taxon>
        <taxon>Embryophyta</taxon>
        <taxon>Tracheophyta</taxon>
        <taxon>Spermatophyta</taxon>
        <taxon>Magnoliopsida</taxon>
        <taxon>eudicotyledons</taxon>
        <taxon>Gunneridae</taxon>
        <taxon>Pentapetalae</taxon>
        <taxon>rosids</taxon>
        <taxon>fabids</taxon>
        <taxon>Oxalidales</taxon>
        <taxon>Cephalotaceae</taxon>
        <taxon>Cephalotus</taxon>
    </lineage>
</organism>
<comment type="caution">
    <text evidence="1">The sequence shown here is derived from an EMBL/GenBank/DDBJ whole genome shotgun (WGS) entry which is preliminary data.</text>
</comment>
<dbReference type="FunCoup" id="A0A1Q3ASP7">
    <property type="interactions" value="39"/>
</dbReference>
<evidence type="ECO:0000313" key="2">
    <source>
        <dbReference type="Proteomes" id="UP000187406"/>
    </source>
</evidence>
<name>A0A1Q3ASP7_CEPFO</name>
<dbReference type="OrthoDB" id="1868634at2759"/>
<keyword evidence="2" id="KW-1185">Reference proteome</keyword>
<protein>
    <submittedName>
        <fullName evidence="1">Uncharacterized protein</fullName>
    </submittedName>
</protein>
<evidence type="ECO:0000313" key="1">
    <source>
        <dbReference type="EMBL" id="GAV58767.1"/>
    </source>
</evidence>
<accession>A0A1Q3ASP7</accession>
<dbReference type="Pfam" id="PF25284">
    <property type="entry name" value="DUF7874"/>
    <property type="match status" value="1"/>
</dbReference>
<dbReference type="InterPro" id="IPR057196">
    <property type="entry name" value="DUF7874"/>
</dbReference>
<gene>
    <name evidence="1" type="ORF">CFOL_v3_02300</name>
</gene>
<dbReference type="AlphaFoldDB" id="A0A1Q3ASP7"/>
<dbReference type="PANTHER" id="PTHR37754:SF1">
    <property type="entry name" value="CALCIUM ION-BINDING PROTEIN"/>
    <property type="match status" value="1"/>
</dbReference>
<dbReference type="Proteomes" id="UP000187406">
    <property type="component" value="Unassembled WGS sequence"/>
</dbReference>
<dbReference type="STRING" id="3775.A0A1Q3ASP7"/>
<proteinExistence type="predicted"/>
<dbReference type="EMBL" id="BDDD01000080">
    <property type="protein sequence ID" value="GAV58767.1"/>
    <property type="molecule type" value="Genomic_DNA"/>
</dbReference>
<sequence length="174" mass="19762">MIKLQMGMVMSFMGKGLPKTDVYSYLMGALYKQFITEEIRDFNDFHKAILEIFTTFNSALPGKHYDVPSRKKVEKFFWQWKGKIPENEDDSERKKLFHDFMMENMNLSKPDAITLITGVLTPPAAMAAKRAGENLPQLKMIKVVPDVIFVPSLTVMALVAAKLSRRIILGNTAS</sequence>
<dbReference type="InParanoid" id="A0A1Q3ASP7"/>
<reference evidence="2" key="1">
    <citation type="submission" date="2016-04" db="EMBL/GenBank/DDBJ databases">
        <title>Cephalotus genome sequencing.</title>
        <authorList>
            <person name="Fukushima K."/>
            <person name="Hasebe M."/>
            <person name="Fang X."/>
        </authorList>
    </citation>
    <scope>NUCLEOTIDE SEQUENCE [LARGE SCALE GENOMIC DNA]</scope>
    <source>
        <strain evidence="2">cv. St1</strain>
    </source>
</reference>